<accession>C4JTS2</accession>
<dbReference type="EMBL" id="CH476617">
    <property type="protein sequence ID" value="EEP81019.1"/>
    <property type="molecule type" value="Genomic_DNA"/>
</dbReference>
<name>C4JTS2_UNCRE</name>
<dbReference type="Pfam" id="PF13508">
    <property type="entry name" value="Acetyltransf_7"/>
    <property type="match status" value="1"/>
</dbReference>
<proteinExistence type="predicted"/>
<dbReference type="OMA" id="LSKAPWD"/>
<evidence type="ECO:0000256" key="1">
    <source>
        <dbReference type="ARBA" id="ARBA00022679"/>
    </source>
</evidence>
<evidence type="ECO:0000256" key="2">
    <source>
        <dbReference type="ARBA" id="ARBA00023315"/>
    </source>
</evidence>
<dbReference type="PANTHER" id="PTHR43072">
    <property type="entry name" value="N-ACETYLTRANSFERASE"/>
    <property type="match status" value="1"/>
</dbReference>
<evidence type="ECO:0000313" key="4">
    <source>
        <dbReference type="EMBL" id="EEP81019.1"/>
    </source>
</evidence>
<dbReference type="OrthoDB" id="9975416at2759"/>
<dbReference type="Proteomes" id="UP000002058">
    <property type="component" value="Unassembled WGS sequence"/>
</dbReference>
<dbReference type="CDD" id="cd04301">
    <property type="entry name" value="NAT_SF"/>
    <property type="match status" value="1"/>
</dbReference>
<dbReference type="InterPro" id="IPR016181">
    <property type="entry name" value="Acyl_CoA_acyltransferase"/>
</dbReference>
<dbReference type="InParanoid" id="C4JTS2"/>
<gene>
    <name evidence="4" type="ORF">UREG_05861</name>
</gene>
<keyword evidence="1" id="KW-0808">Transferase</keyword>
<dbReference type="RefSeq" id="XP_002585172.1">
    <property type="nucleotide sequence ID" value="XM_002585126.1"/>
</dbReference>
<sequence>MKPDPAVVVRVPQGTGIPSTTLKILCRRFQKARLAALQADPSAFSSTYERESQFDDAAWAQRLQNPAAQTFVALVKNRTEFPPEGQKRQEESKGEDIDEVIELLSNHEWMGMIVLVGPKALAADGSESAAPWKAFASMGPSSILDMASLIGAEAAYFAASMFVLPGARRQGLGRKLITHASEVVKRDCVAFGASKLNINLLVAAENTPAISLYHNCGFEVVPGASPASRGVQETDLATVAMVRTTEIMTGS</sequence>
<dbReference type="VEuPathDB" id="FungiDB:UREG_05861"/>
<dbReference type="KEGG" id="ure:UREG_05861"/>
<feature type="domain" description="N-acetyltransferase" evidence="3">
    <location>
        <begin position="87"/>
        <end position="246"/>
    </location>
</feature>
<dbReference type="AlphaFoldDB" id="C4JTS2"/>
<evidence type="ECO:0000259" key="3">
    <source>
        <dbReference type="PROSITE" id="PS51186"/>
    </source>
</evidence>
<protein>
    <recommendedName>
        <fullName evidence="3">N-acetyltransferase domain-containing protein</fullName>
    </recommendedName>
</protein>
<organism evidence="4 5">
    <name type="scientific">Uncinocarpus reesii (strain UAMH 1704)</name>
    <dbReference type="NCBI Taxonomy" id="336963"/>
    <lineage>
        <taxon>Eukaryota</taxon>
        <taxon>Fungi</taxon>
        <taxon>Dikarya</taxon>
        <taxon>Ascomycota</taxon>
        <taxon>Pezizomycotina</taxon>
        <taxon>Eurotiomycetes</taxon>
        <taxon>Eurotiomycetidae</taxon>
        <taxon>Onygenales</taxon>
        <taxon>Onygenaceae</taxon>
        <taxon>Uncinocarpus</taxon>
    </lineage>
</organism>
<dbReference type="PROSITE" id="PS51186">
    <property type="entry name" value="GNAT"/>
    <property type="match status" value="1"/>
</dbReference>
<dbReference type="eggNOG" id="ENOG502SGYQ">
    <property type="taxonomic scope" value="Eukaryota"/>
</dbReference>
<dbReference type="HOGENOM" id="CLU_013985_6_2_1"/>
<dbReference type="InterPro" id="IPR000182">
    <property type="entry name" value="GNAT_dom"/>
</dbReference>
<dbReference type="GeneID" id="8443606"/>
<reference evidence="5" key="1">
    <citation type="journal article" date="2009" name="Genome Res.">
        <title>Comparative genomic analyses of the human fungal pathogens Coccidioides and their relatives.</title>
        <authorList>
            <person name="Sharpton T.J."/>
            <person name="Stajich J.E."/>
            <person name="Rounsley S.D."/>
            <person name="Gardner M.J."/>
            <person name="Wortman J.R."/>
            <person name="Jordar V.S."/>
            <person name="Maiti R."/>
            <person name="Kodira C.D."/>
            <person name="Neafsey D.E."/>
            <person name="Zeng Q."/>
            <person name="Hung C.-Y."/>
            <person name="McMahan C."/>
            <person name="Muszewska A."/>
            <person name="Grynberg M."/>
            <person name="Mandel M.A."/>
            <person name="Kellner E.M."/>
            <person name="Barker B.M."/>
            <person name="Galgiani J.N."/>
            <person name="Orbach M.J."/>
            <person name="Kirkland T.N."/>
            <person name="Cole G.T."/>
            <person name="Henn M.R."/>
            <person name="Birren B.W."/>
            <person name="Taylor J.W."/>
        </authorList>
    </citation>
    <scope>NUCLEOTIDE SEQUENCE [LARGE SCALE GENOMIC DNA]</scope>
    <source>
        <strain evidence="5">UAMH 1704</strain>
    </source>
</reference>
<dbReference type="Gene3D" id="3.40.630.30">
    <property type="match status" value="1"/>
</dbReference>
<evidence type="ECO:0000313" key="5">
    <source>
        <dbReference type="Proteomes" id="UP000002058"/>
    </source>
</evidence>
<keyword evidence="5" id="KW-1185">Reference proteome</keyword>
<dbReference type="PANTHER" id="PTHR43072:SF23">
    <property type="entry name" value="UPF0039 PROTEIN C11D3.02C"/>
    <property type="match status" value="1"/>
</dbReference>
<keyword evidence="2" id="KW-0012">Acyltransferase</keyword>
<dbReference type="SUPFAM" id="SSF55729">
    <property type="entry name" value="Acyl-CoA N-acyltransferases (Nat)"/>
    <property type="match status" value="1"/>
</dbReference>
<dbReference type="GO" id="GO:0016747">
    <property type="term" value="F:acyltransferase activity, transferring groups other than amino-acyl groups"/>
    <property type="evidence" value="ECO:0007669"/>
    <property type="project" value="InterPro"/>
</dbReference>